<feature type="compositionally biased region" description="Basic and acidic residues" evidence="1">
    <location>
        <begin position="25"/>
        <end position="36"/>
    </location>
</feature>
<dbReference type="EMBL" id="JAVRRA010019781">
    <property type="protein sequence ID" value="KAK5176517.1"/>
    <property type="molecule type" value="Genomic_DNA"/>
</dbReference>
<protein>
    <submittedName>
        <fullName evidence="2">Uncharacterized protein</fullName>
    </submittedName>
</protein>
<organism evidence="2 3">
    <name type="scientific">Cryomyces antarcticus</name>
    <dbReference type="NCBI Taxonomy" id="329879"/>
    <lineage>
        <taxon>Eukaryota</taxon>
        <taxon>Fungi</taxon>
        <taxon>Dikarya</taxon>
        <taxon>Ascomycota</taxon>
        <taxon>Pezizomycotina</taxon>
        <taxon>Dothideomycetes</taxon>
        <taxon>Dothideomycetes incertae sedis</taxon>
        <taxon>Cryomyces</taxon>
    </lineage>
</organism>
<evidence type="ECO:0000313" key="3">
    <source>
        <dbReference type="Proteomes" id="UP001357485"/>
    </source>
</evidence>
<evidence type="ECO:0000256" key="1">
    <source>
        <dbReference type="SAM" id="MobiDB-lite"/>
    </source>
</evidence>
<feature type="compositionally biased region" description="Polar residues" evidence="1">
    <location>
        <begin position="60"/>
        <end position="69"/>
    </location>
</feature>
<name>A0ABR0LIH7_9PEZI</name>
<evidence type="ECO:0000313" key="2">
    <source>
        <dbReference type="EMBL" id="KAK5176517.1"/>
    </source>
</evidence>
<dbReference type="Proteomes" id="UP001357485">
    <property type="component" value="Unassembled WGS sequence"/>
</dbReference>
<sequence>NSSFDFLIFINNLSDGPAVRCTSRFGRDDVQQKEERDQDDYNEADGQRSDETPGPDPEPQTHTTSVTTNIIDDDYLLMRIGTLKRDAEEVEECRDEVDIREAQGKPGNCPGK</sequence>
<comment type="caution">
    <text evidence="2">The sequence shown here is derived from an EMBL/GenBank/DDBJ whole genome shotgun (WGS) entry which is preliminary data.</text>
</comment>
<accession>A0ABR0LIH7</accession>
<proteinExistence type="predicted"/>
<feature type="non-terminal residue" evidence="2">
    <location>
        <position position="1"/>
    </location>
</feature>
<reference evidence="2 3" key="1">
    <citation type="submission" date="2023-08" db="EMBL/GenBank/DDBJ databases">
        <title>Black Yeasts Isolated from many extreme environments.</title>
        <authorList>
            <person name="Coleine C."/>
            <person name="Stajich J.E."/>
            <person name="Selbmann L."/>
        </authorList>
    </citation>
    <scope>NUCLEOTIDE SEQUENCE [LARGE SCALE GENOMIC DNA]</scope>
    <source>
        <strain evidence="2 3">CCFEE 536</strain>
    </source>
</reference>
<keyword evidence="3" id="KW-1185">Reference proteome</keyword>
<feature type="region of interest" description="Disordered" evidence="1">
    <location>
        <begin position="20"/>
        <end position="69"/>
    </location>
</feature>
<gene>
    <name evidence="2" type="ORF">LTR16_011125</name>
</gene>